<dbReference type="NCBIfam" id="NF005315">
    <property type="entry name" value="PRK06849.1"/>
    <property type="match status" value="1"/>
</dbReference>
<dbReference type="Gene3D" id="3.30.470.20">
    <property type="entry name" value="ATP-grasp fold, B domain"/>
    <property type="match status" value="1"/>
</dbReference>
<dbReference type="EMBL" id="CP053586">
    <property type="protein sequence ID" value="WNZ24982.1"/>
    <property type="molecule type" value="Genomic_DNA"/>
</dbReference>
<reference evidence="2" key="1">
    <citation type="submission" date="2020-05" db="EMBL/GenBank/DDBJ databases">
        <authorList>
            <person name="Zhu T."/>
            <person name="Keshari N."/>
            <person name="Lu X."/>
        </authorList>
    </citation>
    <scope>NUCLEOTIDE SEQUENCE</scope>
    <source>
        <strain evidence="2">NK1-12</strain>
    </source>
</reference>
<gene>
    <name evidence="2" type="ORF">HJG54_20430</name>
</gene>
<keyword evidence="1" id="KW-0472">Membrane</keyword>
<sequence length="461" mass="52208">MAQSSFGSFLNIPTAFPGRVNIQVILQNLGTLVLLSIALPLNAAFVFLTSIGNLFIELSQPRIAQPKTVLISGGKMTKALQLARSFHAAGHRVILVETHKYWLTGHRFSKAVNRFYTVPTPQDSADAYTQALLEIVQREQVDVYVPVCSPVASYYDALAEAALLPYCEVFHTDAATVKALDNKYSFNQLAQSLDLSVPKSFYITAPEQVLQFDFSQETRSYILKSIAYNSVYRLNLTRLPCPSYEDMKAFVYSLPISSENPWIMQEFIAGQEFCTHSTVRNGELRLHCCCESSAFQVNYQHVENPAILDWVQQFVKGLNLTGQFSFDFIQTADGAVYAIECNPRTHSAITMFYNHPGVADAYLDTVPLSEPMQPLPTSKPTYWLYHELWRFTGIRSLSDLRTRLQTLFQGTDAIYQVHDPLPFLMVHHWHIPLLLLKNLEQMKGWVRIDFNIGKLVELDGD</sequence>
<protein>
    <submittedName>
        <fullName evidence="2">ATP-grasp enzyme</fullName>
    </submittedName>
</protein>
<dbReference type="AlphaFoldDB" id="A0AA96WF29"/>
<feature type="transmembrane region" description="Helical" evidence="1">
    <location>
        <begin position="32"/>
        <end position="56"/>
    </location>
</feature>
<name>A0AA96WF29_9CYAN</name>
<organism evidence="2">
    <name type="scientific">Leptolyngbya sp. NK1-12</name>
    <dbReference type="NCBI Taxonomy" id="2547451"/>
    <lineage>
        <taxon>Bacteria</taxon>
        <taxon>Bacillati</taxon>
        <taxon>Cyanobacteriota</taxon>
        <taxon>Cyanophyceae</taxon>
        <taxon>Leptolyngbyales</taxon>
        <taxon>Leptolyngbyaceae</taxon>
        <taxon>Leptolyngbya group</taxon>
        <taxon>Leptolyngbya</taxon>
    </lineage>
</organism>
<keyword evidence="1" id="KW-0812">Transmembrane</keyword>
<dbReference type="RefSeq" id="WP_316431043.1">
    <property type="nucleotide sequence ID" value="NZ_CP053586.1"/>
</dbReference>
<evidence type="ECO:0000256" key="1">
    <source>
        <dbReference type="SAM" id="Phobius"/>
    </source>
</evidence>
<keyword evidence="1" id="KW-1133">Transmembrane helix</keyword>
<proteinExistence type="predicted"/>
<evidence type="ECO:0000313" key="2">
    <source>
        <dbReference type="EMBL" id="WNZ24982.1"/>
    </source>
</evidence>
<dbReference type="Gene3D" id="3.40.50.20">
    <property type="match status" value="1"/>
</dbReference>
<dbReference type="SUPFAM" id="SSF56059">
    <property type="entry name" value="Glutathione synthetase ATP-binding domain-like"/>
    <property type="match status" value="1"/>
</dbReference>
<accession>A0AA96WF29</accession>